<organism evidence="1 2">
    <name type="scientific">Euhalothece natronophila Z-M001</name>
    <dbReference type="NCBI Taxonomy" id="522448"/>
    <lineage>
        <taxon>Bacteria</taxon>
        <taxon>Bacillati</taxon>
        <taxon>Cyanobacteriota</taxon>
        <taxon>Cyanophyceae</taxon>
        <taxon>Oscillatoriophycideae</taxon>
        <taxon>Chroococcales</taxon>
        <taxon>Halothecacae</taxon>
        <taxon>Halothece cluster</taxon>
        <taxon>Euhalothece</taxon>
    </lineage>
</organism>
<evidence type="ECO:0000313" key="1">
    <source>
        <dbReference type="EMBL" id="QDZ39039.1"/>
    </source>
</evidence>
<gene>
    <name evidence="1" type="ORF">FRE64_03250</name>
</gene>
<keyword evidence="2" id="KW-1185">Reference proteome</keyword>
<evidence type="ECO:0000313" key="2">
    <source>
        <dbReference type="Proteomes" id="UP000318453"/>
    </source>
</evidence>
<dbReference type="KEGG" id="enn:FRE64_03250"/>
<dbReference type="AlphaFoldDB" id="A0A5B8NLS8"/>
<dbReference type="RefSeq" id="WP_146294648.1">
    <property type="nucleotide sequence ID" value="NZ_CP042326.1"/>
</dbReference>
<dbReference type="OrthoDB" id="445799at2"/>
<evidence type="ECO:0008006" key="3">
    <source>
        <dbReference type="Google" id="ProtNLM"/>
    </source>
</evidence>
<name>A0A5B8NLS8_9CHRO</name>
<sequence>MAVKHASWIVGDARSGKTTYLVENFQQWVQQKQNAIEDQSQAQWMPSVIVLAANHNTAEQLSQKLTHAGYPIATKTPLGFMEEEVNLFFPLCCEILSLTPKFPLKLRPETEQTLASSFWHSAWPEAIIPNGKVESRLVRTTLDILQLAGASGTPLEEIATRLSVTLSEEEKALIGDEALIPLMAELIVNWRDWCLKQGFLTYGLIYYLYGQVLLTHPFYQAYLQDYYQGIFADDVDDYPAIAQHLASLFLQNHAKAAFTFNPNGKIRLGLGADPDAWEKLASDCEIIRLTPSPSLDSPPQAIAPILEMIANPQIVKPLPPCIHQIETSSRSQLLRETAKTIIKLIEEENISPTDIAIIAPGLDEIARYTLIKILSDHSQPVNPLREQRPLIASSLVRALLSVTCLIYPNLGRFLTNHDVAEMLIILTEHSSHPIDPVRAGLIADYCYQADPNAPQLLEIQNFPRWDRIGYKAETAYNQLRHWIEEKKAQENPMSVTGLLNEAITKFLWKGNNISVANLANLKALTETTQHYWEVEERIAQQESKFSTESDLMANFIQLLKQGTITANPDPNSSLESDFPQGVTIANIFQYRSHRISHGYQFWLDIGSSLWEQPGVANLFASSAFIQQNPYTDSTSEDNAHLQRIINDLLGRATKNVYLCHSDLAVNGTEQNGILLSLLSAPNTIKSH</sequence>
<dbReference type="InterPro" id="IPR027417">
    <property type="entry name" value="P-loop_NTPase"/>
</dbReference>
<protein>
    <recommendedName>
        <fullName evidence="3">Recombinase family protein</fullName>
    </recommendedName>
</protein>
<dbReference type="SUPFAM" id="SSF52540">
    <property type="entry name" value="P-loop containing nucleoside triphosphate hydrolases"/>
    <property type="match status" value="1"/>
</dbReference>
<reference evidence="1" key="1">
    <citation type="submission" date="2019-08" db="EMBL/GenBank/DDBJ databases">
        <title>Carotenoids and Carotenoid Binding Proteins in the Halophilic Cyanobacterium Euhalothece sp. ZM00.</title>
        <authorList>
            <person name="Cho S.M."/>
            <person name="Song J.Y."/>
            <person name="Park Y.-I."/>
        </authorList>
    </citation>
    <scope>NUCLEOTIDE SEQUENCE [LARGE SCALE GENOMIC DNA]</scope>
    <source>
        <strain evidence="1">Z-M001</strain>
    </source>
</reference>
<accession>A0A5B8NLS8</accession>
<proteinExistence type="predicted"/>
<dbReference type="Proteomes" id="UP000318453">
    <property type="component" value="Chromosome"/>
</dbReference>
<dbReference type="EMBL" id="CP042326">
    <property type="protein sequence ID" value="QDZ39039.1"/>
    <property type="molecule type" value="Genomic_DNA"/>
</dbReference>